<feature type="compositionally biased region" description="Basic residues" evidence="4">
    <location>
        <begin position="1"/>
        <end position="10"/>
    </location>
</feature>
<feature type="compositionally biased region" description="Low complexity" evidence="4">
    <location>
        <begin position="79"/>
        <end position="88"/>
    </location>
</feature>
<evidence type="ECO:0000259" key="6">
    <source>
        <dbReference type="Pfam" id="PF10312"/>
    </source>
</evidence>
<comment type="similarity">
    <text evidence="1">Belongs to the CACTIN family.</text>
</comment>
<comment type="caution">
    <text evidence="7">The sequence shown here is derived from an EMBL/GenBank/DDBJ whole genome shotgun (WGS) entry which is preliminary data.</text>
</comment>
<feature type="domain" description="Splicing factor Cactin C-terminal" evidence="5">
    <location>
        <begin position="993"/>
        <end position="1117"/>
    </location>
</feature>
<keyword evidence="8" id="KW-1185">Reference proteome</keyword>
<evidence type="ECO:0000313" key="7">
    <source>
        <dbReference type="EMBL" id="CAK1584988.1"/>
    </source>
</evidence>
<name>A0AAV1KQI1_9NEOP</name>
<dbReference type="GO" id="GO:0045292">
    <property type="term" value="P:mRNA cis splicing, via spliceosome"/>
    <property type="evidence" value="ECO:0007669"/>
    <property type="project" value="TreeGrafter"/>
</dbReference>
<feature type="compositionally biased region" description="Basic and acidic residues" evidence="4">
    <location>
        <begin position="108"/>
        <end position="140"/>
    </location>
</feature>
<keyword evidence="3" id="KW-0175">Coiled coil</keyword>
<protein>
    <recommendedName>
        <fullName evidence="2">Splicing factor Cactin</fullName>
    </recommendedName>
</protein>
<dbReference type="AlphaFoldDB" id="A0AAV1KQI1"/>
<feature type="coiled-coil region" evidence="3">
    <location>
        <begin position="197"/>
        <end position="238"/>
    </location>
</feature>
<organism evidence="7 8">
    <name type="scientific">Parnassius mnemosyne</name>
    <name type="common">clouded apollo</name>
    <dbReference type="NCBI Taxonomy" id="213953"/>
    <lineage>
        <taxon>Eukaryota</taxon>
        <taxon>Metazoa</taxon>
        <taxon>Ecdysozoa</taxon>
        <taxon>Arthropoda</taxon>
        <taxon>Hexapoda</taxon>
        <taxon>Insecta</taxon>
        <taxon>Pterygota</taxon>
        <taxon>Neoptera</taxon>
        <taxon>Endopterygota</taxon>
        <taxon>Lepidoptera</taxon>
        <taxon>Glossata</taxon>
        <taxon>Ditrysia</taxon>
        <taxon>Papilionoidea</taxon>
        <taxon>Papilionidae</taxon>
        <taxon>Parnassiinae</taxon>
        <taxon>Parnassini</taxon>
        <taxon>Parnassius</taxon>
        <taxon>Driopa</taxon>
    </lineage>
</organism>
<dbReference type="SMART" id="SM01050">
    <property type="entry name" value="CactinC_cactus"/>
    <property type="match status" value="1"/>
</dbReference>
<feature type="domain" description="Splicing factor cactin central" evidence="6">
    <location>
        <begin position="232"/>
        <end position="415"/>
    </location>
</feature>
<dbReference type="InterPro" id="IPR019134">
    <property type="entry name" value="Cactin_C"/>
</dbReference>
<evidence type="ECO:0000259" key="5">
    <source>
        <dbReference type="Pfam" id="PF09732"/>
    </source>
</evidence>
<evidence type="ECO:0000313" key="8">
    <source>
        <dbReference type="Proteomes" id="UP001314205"/>
    </source>
</evidence>
<dbReference type="InterPro" id="IPR018816">
    <property type="entry name" value="Cactin_central"/>
</dbReference>
<dbReference type="EMBL" id="CAVLGL010000068">
    <property type="protein sequence ID" value="CAK1584988.1"/>
    <property type="molecule type" value="Genomic_DNA"/>
</dbReference>
<feature type="compositionally biased region" description="Basic residues" evidence="4">
    <location>
        <begin position="22"/>
        <end position="32"/>
    </location>
</feature>
<accession>A0AAV1KQI1</accession>
<dbReference type="GO" id="GO:0005681">
    <property type="term" value="C:spliceosomal complex"/>
    <property type="evidence" value="ECO:0007669"/>
    <property type="project" value="TreeGrafter"/>
</dbReference>
<gene>
    <name evidence="7" type="ORF">PARMNEM_LOCUS6135</name>
</gene>
<dbReference type="Pfam" id="PF10312">
    <property type="entry name" value="Cactin_mid"/>
    <property type="match status" value="1"/>
</dbReference>
<dbReference type="PANTHER" id="PTHR21737:SF4">
    <property type="entry name" value="SPLICING FACTOR CACTIN"/>
    <property type="match status" value="1"/>
</dbReference>
<feature type="region of interest" description="Disordered" evidence="4">
    <location>
        <begin position="427"/>
        <end position="470"/>
    </location>
</feature>
<sequence length="1117" mass="128179">MSKKKFRRNCPRQSSKYEVSRHRGQSRSKSPAHRGGDKHCKSKSPAKSRHRSSSKEHKKTKRDSSKHKKSKKKKKKHSSSSSSSSSSSDSDEEELKLLQRLEAERLRLKEEKRKQKELLKANETPEEKRARRLREKQEKERKRRERMGWDTEYQCYTNQDNPFGDSALTHTFVWTKKLAKEGVKNVSRDELEALNRQKQMENKIELEKVKQRRLEREAERAEREAEAAAAARAREAAQFSSWARHEDAFHLHQARLRTQIRIRDGRAKPIDLLAWYVSSEECVDALEMHEPYTYLNGLQMQDLEDLLEDIKVYKELESEANQPYWQDVQTIVLDELSKLRRLAAPDARRDGVHRAVADDVTQIFKGKTGAQLEALQTQIEQKISGRHDGVDVGYWESLLSQLKAHMARARLRDRHQHNLRRKLQLLKREQGVQPDGQLDPQQSQSPEPKTPTKEEAEQSQPEAETSDWECEEGRTACVALYENGNYSPELLSPSALEPATILTAPEHDQQRLAYLRARLHHAKRPTDLEIVGAGVSEASSAGAGAPGDALQLAAARSMGPAAGSAQFSVEQPLPEQPCLWADKYRPRKPRYFNRSPLLHNICTSVHLQLQLAAARSMGPAAGSAQFSVEQPLPEQPCLWADKYRPRKPRYFNRSPLLHNICTSVHLQLQLAAARSMGPAAGSAQFSVEQPLPEQPCLWADKYRPRKPRYFNRSPLLHNICTSVHLQLQLAAARSMGPAAGSAQFSVEQPLPEQPCLWADKYRPRKPRYFNRSPLLHNICTSVHLQLQLAAARSMGPAAGSAQFSVEQPLPEQPCLWADKYRPRKPRYFNRSPLLHNICTSVHLQLQLAAARSMGPAAGSAQFSVEQPLPEQPCLWADKYRPRKPRYFNRSPLLHNICTSVHLQLQLAAARSMGPAAGSAQFSVEQPLPEQPCLWADKYRPRKPRYFNRSPLLHNICTSVHLQLQLAAARSMGPAAGSAQFSVEQPLPEQPCLWADKYRPRKPRYFNRVHTGFEWNKYNQTHYDMDNPPPKIVQGYKFNIFYPDLIDKNSTPEFSLKPCADNPEFAVLRFHAGPPYEDIAFKIVSREWEYSYKRGFRCHFHNNIFQLWFHFKRYRYRR</sequence>
<dbReference type="Pfam" id="PF09732">
    <property type="entry name" value="CactinC_cactus"/>
    <property type="match status" value="1"/>
</dbReference>
<dbReference type="Proteomes" id="UP001314205">
    <property type="component" value="Unassembled WGS sequence"/>
</dbReference>
<reference evidence="7 8" key="1">
    <citation type="submission" date="2023-11" db="EMBL/GenBank/DDBJ databases">
        <authorList>
            <person name="Hedman E."/>
            <person name="Englund M."/>
            <person name="Stromberg M."/>
            <person name="Nyberg Akerstrom W."/>
            <person name="Nylinder S."/>
            <person name="Jareborg N."/>
            <person name="Kallberg Y."/>
            <person name="Kronander E."/>
        </authorList>
    </citation>
    <scope>NUCLEOTIDE SEQUENCE [LARGE SCALE GENOMIC DNA]</scope>
</reference>
<evidence type="ECO:0000256" key="1">
    <source>
        <dbReference type="ARBA" id="ARBA00006895"/>
    </source>
</evidence>
<feature type="region of interest" description="Disordered" evidence="4">
    <location>
        <begin position="1"/>
        <end position="95"/>
    </location>
</feature>
<evidence type="ECO:0000256" key="4">
    <source>
        <dbReference type="SAM" id="MobiDB-lite"/>
    </source>
</evidence>
<dbReference type="PANTHER" id="PTHR21737">
    <property type="entry name" value="POLYGLUTAMINE BINDING PROTEIN 1/MARVEL MEMBRANE-ASSOCIATING DOMAIN CONTAINING 3"/>
    <property type="match status" value="1"/>
</dbReference>
<evidence type="ECO:0000256" key="2">
    <source>
        <dbReference type="ARBA" id="ARBA00034534"/>
    </source>
</evidence>
<proteinExistence type="inferred from homology"/>
<feature type="compositionally biased region" description="Basic residues" evidence="4">
    <location>
        <begin position="40"/>
        <end position="78"/>
    </location>
</feature>
<dbReference type="GO" id="GO:0005737">
    <property type="term" value="C:cytoplasm"/>
    <property type="evidence" value="ECO:0007669"/>
    <property type="project" value="TreeGrafter"/>
</dbReference>
<evidence type="ECO:0000256" key="3">
    <source>
        <dbReference type="SAM" id="Coils"/>
    </source>
</evidence>
<feature type="region of interest" description="Disordered" evidence="4">
    <location>
        <begin position="108"/>
        <end position="144"/>
    </location>
</feature>